<comment type="caution">
    <text evidence="5">The sequence shown here is derived from an EMBL/GenBank/DDBJ whole genome shotgun (WGS) entry which is preliminary data.</text>
</comment>
<dbReference type="AlphaFoldDB" id="A0A7J6MA76"/>
<keyword evidence="5" id="KW-0240">DNA-directed RNA polymerase</keyword>
<protein>
    <submittedName>
        <fullName evidence="5">DNA-directed RNA polymerases I, II, and III subunit RPABC3</fullName>
    </submittedName>
</protein>
<evidence type="ECO:0000256" key="3">
    <source>
        <dbReference type="ARBA" id="ARBA00023242"/>
    </source>
</evidence>
<organism evidence="5 6">
    <name type="scientific">Perkinsus chesapeaki</name>
    <name type="common">Clam parasite</name>
    <name type="synonym">Perkinsus andrewsi</name>
    <dbReference type="NCBI Taxonomy" id="330153"/>
    <lineage>
        <taxon>Eukaryota</taxon>
        <taxon>Sar</taxon>
        <taxon>Alveolata</taxon>
        <taxon>Perkinsozoa</taxon>
        <taxon>Perkinsea</taxon>
        <taxon>Perkinsida</taxon>
        <taxon>Perkinsidae</taxon>
        <taxon>Perkinsus</taxon>
    </lineage>
</organism>
<dbReference type="EMBL" id="JAAPAO010000200">
    <property type="protein sequence ID" value="KAF4667931.1"/>
    <property type="molecule type" value="Genomic_DNA"/>
</dbReference>
<dbReference type="GO" id="GO:0005665">
    <property type="term" value="C:RNA polymerase II, core complex"/>
    <property type="evidence" value="ECO:0007669"/>
    <property type="project" value="TreeGrafter"/>
</dbReference>
<keyword evidence="6" id="KW-1185">Reference proteome</keyword>
<keyword evidence="4" id="KW-0175">Coiled coil</keyword>
<comment type="similarity">
    <text evidence="2">Belongs to the eukaryotic RPB8 RNA polymerase subunit family.</text>
</comment>
<dbReference type="SUPFAM" id="SSF50249">
    <property type="entry name" value="Nucleic acid-binding proteins"/>
    <property type="match status" value="1"/>
</dbReference>
<evidence type="ECO:0000256" key="2">
    <source>
        <dbReference type="ARBA" id="ARBA00008912"/>
    </source>
</evidence>
<evidence type="ECO:0000313" key="5">
    <source>
        <dbReference type="EMBL" id="KAF4667931.1"/>
    </source>
</evidence>
<evidence type="ECO:0000256" key="1">
    <source>
        <dbReference type="ARBA" id="ARBA00004123"/>
    </source>
</evidence>
<name>A0A7J6MA76_PERCH</name>
<reference evidence="5 6" key="1">
    <citation type="submission" date="2020-04" db="EMBL/GenBank/DDBJ databases">
        <title>Perkinsus chesapeaki whole genome sequence.</title>
        <authorList>
            <person name="Bogema D.R."/>
        </authorList>
    </citation>
    <scope>NUCLEOTIDE SEQUENCE [LARGE SCALE GENOMIC DNA]</scope>
    <source>
        <strain evidence="5">ATCC PRA-425</strain>
    </source>
</reference>
<dbReference type="Pfam" id="PF03870">
    <property type="entry name" value="RNA_pol_Rpb8"/>
    <property type="match status" value="1"/>
</dbReference>
<evidence type="ECO:0000256" key="4">
    <source>
        <dbReference type="SAM" id="Coils"/>
    </source>
</evidence>
<comment type="subcellular location">
    <subcellularLocation>
        <location evidence="1">Nucleus</location>
    </subcellularLocation>
</comment>
<dbReference type="InterPro" id="IPR005570">
    <property type="entry name" value="RPABC3"/>
</dbReference>
<keyword evidence="3" id="KW-0539">Nucleus</keyword>
<dbReference type="OrthoDB" id="10249565at2759"/>
<dbReference type="PANTHER" id="PTHR10917:SF0">
    <property type="entry name" value="DNA-DIRECTED RNA POLYMERASES I, II, AND III SUBUNIT RPABC3"/>
    <property type="match status" value="1"/>
</dbReference>
<dbReference type="GO" id="GO:0006351">
    <property type="term" value="P:DNA-templated transcription"/>
    <property type="evidence" value="ECO:0007669"/>
    <property type="project" value="InterPro"/>
</dbReference>
<dbReference type="GO" id="GO:0005666">
    <property type="term" value="C:RNA polymerase III complex"/>
    <property type="evidence" value="ECO:0007669"/>
    <property type="project" value="TreeGrafter"/>
</dbReference>
<gene>
    <name evidence="5" type="primary">POLR2H</name>
    <name evidence="5" type="ORF">FOL47_003324</name>
</gene>
<feature type="coiled-coil region" evidence="4">
    <location>
        <begin position="178"/>
        <end position="255"/>
    </location>
</feature>
<keyword evidence="5" id="KW-0804">Transcription</keyword>
<dbReference type="Gene3D" id="2.40.50.140">
    <property type="entry name" value="Nucleic acid-binding proteins"/>
    <property type="match status" value="1"/>
</dbReference>
<feature type="coiled-coil region" evidence="4">
    <location>
        <begin position="316"/>
        <end position="419"/>
    </location>
</feature>
<dbReference type="GO" id="GO:0003899">
    <property type="term" value="F:DNA-directed RNA polymerase activity"/>
    <property type="evidence" value="ECO:0007669"/>
    <property type="project" value="InterPro"/>
</dbReference>
<sequence length="544" mass="62135">MSRLVPSLRHFQWPPPPADEISPVGLQTKALAGIDGSYRVNGFPGKESGKLMLRAEISTIGDSQEVSSIYSVGSSAPRDRLLDSKCKCGAKEQLIACKGRLERLTRKDVTRRRCAVNRGKLAAAGQAALRMLSDELSMTIIEAEENCKKWIAAVKEESRVFSDLGALKASLASRSESLIQHRTELESLRDREAAAQDELRDKTQDFISNLRKARSELRVERENEDKLIVSLSSAKRELNARKEKIQNDRRALEAARTDLDVYTSVIEEVPSIIIDLDMAEKDTLRETAEYSERSARLIEEMKGIDCRIEGLRKCKVMDVSARKECLQRENKELDRLSEHLNAMQRYVAEHEHRRVSSDTARSDLKEEDEELIEMEKEIRKNTNLMKVNERELESMMGRSDALRKKLRRIEERKKVFQMESKRKRESIRTLTRYCLLEMSAIFDDMFDVKNIDDEKFDRVSRIKAQSHTYNADVEVDINTEIYPIGKNDTLRIAIASAADATEGYQGESAQPGIIDDYEYAMYGKVYKKMNKTVGNETVASRTIM</sequence>
<dbReference type="Proteomes" id="UP000591131">
    <property type="component" value="Unassembled WGS sequence"/>
</dbReference>
<dbReference type="InterPro" id="IPR012340">
    <property type="entry name" value="NA-bd_OB-fold"/>
</dbReference>
<proteinExistence type="inferred from homology"/>
<dbReference type="PANTHER" id="PTHR10917">
    <property type="entry name" value="DNA-DIRECTED RNA POLYMERASES I, II, AND III SUBUNIT RPABC3"/>
    <property type="match status" value="1"/>
</dbReference>
<evidence type="ECO:0000313" key="6">
    <source>
        <dbReference type="Proteomes" id="UP000591131"/>
    </source>
</evidence>
<accession>A0A7J6MA76</accession>
<dbReference type="SMART" id="SM00658">
    <property type="entry name" value="RPOL8c"/>
    <property type="match status" value="1"/>
</dbReference>
<dbReference type="GO" id="GO:0005736">
    <property type="term" value="C:RNA polymerase I complex"/>
    <property type="evidence" value="ECO:0007669"/>
    <property type="project" value="TreeGrafter"/>
</dbReference>